<dbReference type="Proteomes" id="UP000605986">
    <property type="component" value="Unassembled WGS sequence"/>
</dbReference>
<dbReference type="GO" id="GO:0004674">
    <property type="term" value="F:protein serine/threonine kinase activity"/>
    <property type="evidence" value="ECO:0007669"/>
    <property type="project" value="UniProtKB-KW"/>
</dbReference>
<dbReference type="SUPFAM" id="SSF56112">
    <property type="entry name" value="Protein kinase-like (PK-like)"/>
    <property type="match status" value="1"/>
</dbReference>
<dbReference type="InterPro" id="IPR002110">
    <property type="entry name" value="Ankyrin_rpt"/>
</dbReference>
<dbReference type="PANTHER" id="PTHR24198">
    <property type="entry name" value="ANKYRIN REPEAT AND PROTEIN KINASE DOMAIN-CONTAINING PROTEIN"/>
    <property type="match status" value="1"/>
</dbReference>
<evidence type="ECO:0000313" key="6">
    <source>
        <dbReference type="Proteomes" id="UP000605986"/>
    </source>
</evidence>
<proteinExistence type="predicted"/>
<keyword evidence="2 3" id="KW-0040">ANK repeat</keyword>
<evidence type="ECO:0000256" key="1">
    <source>
        <dbReference type="ARBA" id="ARBA00022737"/>
    </source>
</evidence>
<protein>
    <submittedName>
        <fullName evidence="5">Serine/threonine protein kinase</fullName>
    </submittedName>
</protein>
<dbReference type="PANTHER" id="PTHR24198:SF165">
    <property type="entry name" value="ANKYRIN REPEAT-CONTAINING PROTEIN-RELATED"/>
    <property type="match status" value="1"/>
</dbReference>
<feature type="repeat" description="ANK" evidence="3">
    <location>
        <begin position="620"/>
        <end position="652"/>
    </location>
</feature>
<dbReference type="EMBL" id="JAADJG010000276">
    <property type="protein sequence ID" value="KAF4449677.1"/>
    <property type="molecule type" value="Genomic_DNA"/>
</dbReference>
<keyword evidence="5" id="KW-0808">Transferase</keyword>
<keyword evidence="5" id="KW-0418">Kinase</keyword>
<evidence type="ECO:0000313" key="5">
    <source>
        <dbReference type="EMBL" id="KAF4449677.1"/>
    </source>
</evidence>
<organism evidence="5 6">
    <name type="scientific">Fusarium austroafricanum</name>
    <dbReference type="NCBI Taxonomy" id="2364996"/>
    <lineage>
        <taxon>Eukaryota</taxon>
        <taxon>Fungi</taxon>
        <taxon>Dikarya</taxon>
        <taxon>Ascomycota</taxon>
        <taxon>Pezizomycotina</taxon>
        <taxon>Sordariomycetes</taxon>
        <taxon>Hypocreomycetidae</taxon>
        <taxon>Hypocreales</taxon>
        <taxon>Nectriaceae</taxon>
        <taxon>Fusarium</taxon>
        <taxon>Fusarium concolor species complex</taxon>
    </lineage>
</organism>
<name>A0A8H4KED9_9HYPO</name>
<evidence type="ECO:0000259" key="4">
    <source>
        <dbReference type="PROSITE" id="PS50011"/>
    </source>
</evidence>
<evidence type="ECO:0000256" key="3">
    <source>
        <dbReference type="PROSITE-ProRule" id="PRU00023"/>
    </source>
</evidence>
<keyword evidence="6" id="KW-1185">Reference proteome</keyword>
<dbReference type="OrthoDB" id="4062651at2759"/>
<dbReference type="InterPro" id="IPR000719">
    <property type="entry name" value="Prot_kinase_dom"/>
</dbReference>
<dbReference type="SMART" id="SM00248">
    <property type="entry name" value="ANK"/>
    <property type="match status" value="8"/>
</dbReference>
<dbReference type="SMART" id="SM00220">
    <property type="entry name" value="S_TKc"/>
    <property type="match status" value="1"/>
</dbReference>
<dbReference type="InterPro" id="IPR008271">
    <property type="entry name" value="Ser/Thr_kinase_AS"/>
</dbReference>
<dbReference type="PROSITE" id="PS00108">
    <property type="entry name" value="PROTEIN_KINASE_ST"/>
    <property type="match status" value="1"/>
</dbReference>
<feature type="repeat" description="ANK" evidence="3">
    <location>
        <begin position="585"/>
        <end position="617"/>
    </location>
</feature>
<dbReference type="PROSITE" id="PS50011">
    <property type="entry name" value="PROTEIN_KINASE_DOM"/>
    <property type="match status" value="1"/>
</dbReference>
<dbReference type="Gene3D" id="1.25.40.20">
    <property type="entry name" value="Ankyrin repeat-containing domain"/>
    <property type="match status" value="2"/>
</dbReference>
<dbReference type="GO" id="GO:0005524">
    <property type="term" value="F:ATP binding"/>
    <property type="evidence" value="ECO:0007669"/>
    <property type="project" value="InterPro"/>
</dbReference>
<dbReference type="Pfam" id="PF00069">
    <property type="entry name" value="Pkinase"/>
    <property type="match status" value="1"/>
</dbReference>
<dbReference type="PROSITE" id="PS50088">
    <property type="entry name" value="ANK_REPEAT"/>
    <property type="match status" value="3"/>
</dbReference>
<reference evidence="5" key="1">
    <citation type="submission" date="2020-01" db="EMBL/GenBank/DDBJ databases">
        <title>Identification and distribution of gene clusters putatively required for synthesis of sphingolipid metabolism inhibitors in phylogenetically diverse species of the filamentous fungus Fusarium.</title>
        <authorList>
            <person name="Kim H.-S."/>
            <person name="Busman M."/>
            <person name="Brown D.W."/>
            <person name="Divon H."/>
            <person name="Uhlig S."/>
            <person name="Proctor R.H."/>
        </authorList>
    </citation>
    <scope>NUCLEOTIDE SEQUENCE</scope>
    <source>
        <strain evidence="5">NRRL 53441</strain>
    </source>
</reference>
<dbReference type="Pfam" id="PF12796">
    <property type="entry name" value="Ank_2"/>
    <property type="match status" value="1"/>
</dbReference>
<feature type="domain" description="Protein kinase" evidence="4">
    <location>
        <begin position="55"/>
        <end position="361"/>
    </location>
</feature>
<accession>A0A8H4KED9</accession>
<evidence type="ECO:0000256" key="2">
    <source>
        <dbReference type="ARBA" id="ARBA00023043"/>
    </source>
</evidence>
<keyword evidence="5" id="KW-0723">Serine/threonine-protein kinase</keyword>
<dbReference type="PROSITE" id="PS50297">
    <property type="entry name" value="ANK_REP_REGION"/>
    <property type="match status" value="3"/>
</dbReference>
<feature type="repeat" description="ANK" evidence="3">
    <location>
        <begin position="1147"/>
        <end position="1179"/>
    </location>
</feature>
<dbReference type="Gene3D" id="1.10.510.10">
    <property type="entry name" value="Transferase(Phosphotransferase) domain 1"/>
    <property type="match status" value="1"/>
</dbReference>
<keyword evidence="1" id="KW-0677">Repeat</keyword>
<dbReference type="PRINTS" id="PR01415">
    <property type="entry name" value="ANKYRIN"/>
</dbReference>
<dbReference type="InterPro" id="IPR036770">
    <property type="entry name" value="Ankyrin_rpt-contain_sf"/>
</dbReference>
<dbReference type="AlphaFoldDB" id="A0A8H4KED9"/>
<gene>
    <name evidence="5" type="ORF">F53441_7077</name>
</gene>
<dbReference type="SUPFAM" id="SSF48403">
    <property type="entry name" value="Ankyrin repeat"/>
    <property type="match status" value="2"/>
</dbReference>
<dbReference type="Pfam" id="PF00023">
    <property type="entry name" value="Ank"/>
    <property type="match status" value="1"/>
</dbReference>
<sequence>MYSSIAQQRRSRGPVDGGQMQLRHQAYDFASFILVFNDIFVRDKYYQCFGMVNGLPISNVIGSGGQFTVRLFRLSEHTSVRTSDDPSSRLTAGEVVLKWPNLERGDNFIEEKVIKSIITELSVISHPGLREHPRILDIYGFAWDQQVMSSGESVLPVIMEEYGEFGTITQFLHRAQSVGLDTKLMLASDIAHAVYALHQNGIAHSDLKPDNILVVQHNAETRPMAKLSDFGLSIFLDQHDSTKVWTAGTRPWMAPEHMTPVTTDQLLKADVYSCGLILWSILLDGQLPWELEAFESNNPMESFELVKKDPQMLMDISIGFLRDSGTIPEERMGEISNLFESLLTTAEDRSLDLLLAYQPELLATPNANDISPPAHTTQSVTRINDFSDLHYLPVRLQRQILLAFRHISGRPEEETAEAYYAAAVMSLLRIGTVVPSAPGSKEYIGYDIDATQVLKLLQSAAEGMNNSDGSPSSQATFHRITRALTTGTSRKDGVLTNIQNIPERDPVSRQTTIKWLKRATVLGSHIASSTLRELDPNAWKEALLLFRTEYSGVGRKLLDDSEYKGHIANLSSLLNLPVSESIGESGDTALHVAATIGRIDVIQQLVQGASQASINKQNVRGETALLQATRSGHYNIVEFLLAVGASSGILTDNSECPLHWLCAFDDKGEDELLMLAVTLCHSGADIEGICTTNTVFNEHFRDSLGGGTPLCRAVQRNSYVAAKVLVTLGANPYKDREVGEQSRAPHAAALACCAHNSRMLKLFLTSDTPVQPPNWYGQPGIFDPQYSGEVIKAYLKGERTMQSAAPNAWNSTVERGSQSSLLGYAINPDQLHLRMALHGEFYLEQMQQTIDMLASLESQEFDRVTFDYQSAIKHSVLSRDISIVSYLLYVYPEQTIPELTNPVPSGLKMRLPVQLALSRGERPIFDLLLSYAGPESKVSPTKMKGMTDNWLSQGMLWLFRSRSTIASEKVSRTFKNTIHLAASVHPDPHFMRMLLSSLPPTEARELVNSHGRVWDEIPITMALANHYFDVADALVQYGADIEEEASNLPRKPGQSITPLGAVITFNNNGTIGAVDWLLRHGASNIVNQEYGITALMTAVRAGTMYDISKTEPLVPTRLYDLRLPVLERLLRDFSGAEQLNHKAEGLSGMTALHWGVMRLCPEAVRLLLNAGADPSLTAEFTRSVTAQEIAEALDVEDVPSEAKQKGTDEVVRYLERFDLLRRMFTLTNG</sequence>
<dbReference type="InterPro" id="IPR011009">
    <property type="entry name" value="Kinase-like_dom_sf"/>
</dbReference>
<comment type="caution">
    <text evidence="5">The sequence shown here is derived from an EMBL/GenBank/DDBJ whole genome shotgun (WGS) entry which is preliminary data.</text>
</comment>